<evidence type="ECO:0000313" key="2">
    <source>
        <dbReference type="Proteomes" id="UP001596915"/>
    </source>
</evidence>
<dbReference type="Pfam" id="PF10706">
    <property type="entry name" value="Aminoglyc_resit"/>
    <property type="match status" value="1"/>
</dbReference>
<dbReference type="Gene3D" id="3.30.460.40">
    <property type="match status" value="1"/>
</dbReference>
<dbReference type="Proteomes" id="UP001596915">
    <property type="component" value="Unassembled WGS sequence"/>
</dbReference>
<dbReference type="EMBL" id="JBHTGL010000008">
    <property type="protein sequence ID" value="MFD0625066.1"/>
    <property type="molecule type" value="Genomic_DNA"/>
</dbReference>
<evidence type="ECO:0000313" key="1">
    <source>
        <dbReference type="EMBL" id="MFD0625066.1"/>
    </source>
</evidence>
<sequence length="207" mass="23336">MRTETPWGPWDPAPPDVAARLFAPLRVPWWIAGGYAVEFAVGHAFRDHADIDVLLLRRDQLAAQRLLAGWEWWAADPPGTLRPWLRGEVLPPHVHDIWCRPGPAEPWRIQLMLDDTEGDDWVFRRDPRIRLPPARLGRLTADGVPYLCPEVQLLYKAGAPRPKDEEDFAEALPVLDADQRAWLAGAIALAEDAGHPWAVRLRARPAG</sequence>
<organism evidence="1 2">
    <name type="scientific">Streptomyces sanglieri</name>
    <dbReference type="NCBI Taxonomy" id="193460"/>
    <lineage>
        <taxon>Bacteria</taxon>
        <taxon>Bacillati</taxon>
        <taxon>Actinomycetota</taxon>
        <taxon>Actinomycetes</taxon>
        <taxon>Kitasatosporales</taxon>
        <taxon>Streptomycetaceae</taxon>
        <taxon>Streptomyces</taxon>
    </lineage>
</organism>
<comment type="caution">
    <text evidence="1">The sequence shown here is derived from an EMBL/GenBank/DDBJ whole genome shotgun (WGS) entry which is preliminary data.</text>
</comment>
<keyword evidence="2" id="KW-1185">Reference proteome</keyword>
<proteinExistence type="predicted"/>
<gene>
    <name evidence="1" type="ORF">ACFQ2K_22190</name>
</gene>
<accession>A0ABW2WXQ8</accession>
<name>A0ABW2WXQ8_9ACTN</name>
<dbReference type="InterPro" id="IPR019646">
    <property type="entry name" value="Aminoglyc_AdlTrfase"/>
</dbReference>
<reference evidence="2" key="1">
    <citation type="journal article" date="2019" name="Int. J. Syst. Evol. Microbiol.">
        <title>The Global Catalogue of Microorganisms (GCM) 10K type strain sequencing project: providing services to taxonomists for standard genome sequencing and annotation.</title>
        <authorList>
            <consortium name="The Broad Institute Genomics Platform"/>
            <consortium name="The Broad Institute Genome Sequencing Center for Infectious Disease"/>
            <person name="Wu L."/>
            <person name="Ma J."/>
        </authorList>
    </citation>
    <scope>NUCLEOTIDE SEQUENCE [LARGE SCALE GENOMIC DNA]</scope>
    <source>
        <strain evidence="2">JCM 12607</strain>
    </source>
</reference>
<protein>
    <submittedName>
        <fullName evidence="1">Nucleotidyltransferase domain-containing protein</fullName>
    </submittedName>
</protein>